<dbReference type="Gene3D" id="3.40.1310.20">
    <property type="match status" value="1"/>
</dbReference>
<dbReference type="GO" id="GO:0016779">
    <property type="term" value="F:nucleotidyltransferase activity"/>
    <property type="evidence" value="ECO:0007669"/>
    <property type="project" value="UniProtKB-KW"/>
</dbReference>
<sequence>MSRSVICWCFTINNPSSPLSLHETMKYMVYQLEEGENGTRHFQGYVEMKKRTTLIQMKKLFPTAHLEKRKGTQSEARAYCMKQDSRVEGPWEYGEFKITIEDKLQAVMEDMKTSGKRPREYLEACPTAYDKSKETLKEYYGQIEKKKAVDSWELQRKPWMDEVEALLETKDCRRIIWVYGPQGGEGKTTHAKYLFKTRDAFYTTGGKTGDIAFAWDHEPLVLFDIPRSCEEYVNYGIIEQLKNGMVQSGKYTSCIKIKDYVEVIVYANFTPRSGMLSEDRIVIVEAS</sequence>
<evidence type="ECO:0000256" key="1">
    <source>
        <dbReference type="ARBA" id="ARBA00001936"/>
    </source>
</evidence>
<accession>A0A1W5YSE0</accession>
<dbReference type="GO" id="GO:0003677">
    <property type="term" value="F:DNA binding"/>
    <property type="evidence" value="ECO:0007669"/>
    <property type="project" value="UniProtKB-KW"/>
</dbReference>
<keyword evidence="7" id="KW-0548">Nucleotidyltransferase</keyword>
<evidence type="ECO:0000256" key="2">
    <source>
        <dbReference type="ARBA" id="ARBA00001946"/>
    </source>
</evidence>
<keyword evidence="14" id="KW-0347">Helicase</keyword>
<dbReference type="EMBL" id="KX534389">
    <property type="protein sequence ID" value="ARI50280.1"/>
    <property type="molecule type" value="Genomic_DNA"/>
</dbReference>
<evidence type="ECO:0000256" key="12">
    <source>
        <dbReference type="ARBA" id="ARBA00022759"/>
    </source>
</evidence>
<comment type="cofactor">
    <cofactor evidence="1">
        <name>Mn(2+)</name>
        <dbReference type="ChEBI" id="CHEBI:29035"/>
    </cofactor>
</comment>
<dbReference type="GO" id="GO:0016787">
    <property type="term" value="F:hydrolase activity"/>
    <property type="evidence" value="ECO:0007669"/>
    <property type="project" value="UniProtKB-KW"/>
</dbReference>
<dbReference type="Pfam" id="PF00910">
    <property type="entry name" value="RNA_helicase"/>
    <property type="match status" value="1"/>
</dbReference>
<keyword evidence="12" id="KW-0255">Endonuclease</keyword>
<dbReference type="GO" id="GO:0004519">
    <property type="term" value="F:endonuclease activity"/>
    <property type="evidence" value="ECO:0007669"/>
    <property type="project" value="UniProtKB-KW"/>
</dbReference>
<evidence type="ECO:0000256" key="10">
    <source>
        <dbReference type="ARBA" id="ARBA00022723"/>
    </source>
</evidence>
<evidence type="ECO:0000256" key="3">
    <source>
        <dbReference type="ARBA" id="ARBA00004147"/>
    </source>
</evidence>
<evidence type="ECO:0000313" key="24">
    <source>
        <dbReference type="EMBL" id="ARI50280.1"/>
    </source>
</evidence>
<comment type="similarity">
    <text evidence="4">Belongs to the nanoviridea/circoviridae replication-associated protein family.</text>
</comment>
<keyword evidence="11" id="KW-0547">Nucleotide-binding</keyword>
<organism evidence="24">
    <name type="scientific">Sophora yellow stunt virus</name>
    <dbReference type="NCBI Taxonomy" id="1980160"/>
    <lineage>
        <taxon>Viruses</taxon>
        <taxon>Monodnaviria</taxon>
        <taxon>Shotokuvirae</taxon>
        <taxon>Cressdnaviricota</taxon>
        <taxon>Arfiviricetes</taxon>
        <taxon>Mulpavirales</taxon>
        <taxon>Nanoviridae</taxon>
        <taxon>Nanovirus</taxon>
        <taxon>Nanovirus sophorae</taxon>
    </lineage>
</organism>
<evidence type="ECO:0000256" key="4">
    <source>
        <dbReference type="ARBA" id="ARBA00006649"/>
    </source>
</evidence>
<comment type="function">
    <text evidence="21">Essential for the replication of all genomic viral ssDNA (trans-replication). The closed circular ssDNA genome is first converted to a superhelical dsDNA. Rep binds a specific hairpin at the genome origin of replication. Introduces an endonucleolytic nick within the conserved sequence 5'-A[GT]TATTAC-3' in the intergenic region of the genome, thereby initiating the rolling circle replication (RCR). Following cleavage, binds covalently to the 5'-phosphate of DNA as a tyrosyl ester. The cleavage gives rise to a free 3'-OH that serves as a primer for the cellular DNA polymerase. The polymerase synthesizes the (+) strand DNA by rolling circle mechanism. After one round of replication, a Rep-catalyzed nucleotidyl transfer reaction releases a circular single-stranded virus genome, thereby terminating the replication. Displays origin-specific DNA cleavage, nucleotidyl transferase, ATPase and helicase activities.</text>
</comment>
<reference evidence="24" key="1">
    <citation type="journal article" date="2017" name="Virus Res.">
        <title>Identification of a Nanovirus-Alphasatellite Complex in Sophora alopecuroides.</title>
        <authorList>
            <person name="Heydarnejad J."/>
            <person name="Kamali M."/>
            <person name="Massumi H."/>
            <person name="Kvarnheden A."/>
            <person name="Male M.F."/>
            <person name="Kraberger S."/>
            <person name="Stainton D."/>
            <person name="Martin D.P."/>
            <person name="Varsani A."/>
        </authorList>
    </citation>
    <scope>NUCLEOTIDE SEQUENCE</scope>
    <source>
        <strain evidence="24">Ta1</strain>
    </source>
</reference>
<comment type="catalytic activity">
    <reaction evidence="20">
        <text>ATP + H2O = ADP + phosphate + H(+)</text>
        <dbReference type="Rhea" id="RHEA:13065"/>
        <dbReference type="ChEBI" id="CHEBI:15377"/>
        <dbReference type="ChEBI" id="CHEBI:15378"/>
        <dbReference type="ChEBI" id="CHEBI:30616"/>
        <dbReference type="ChEBI" id="CHEBI:43474"/>
        <dbReference type="ChEBI" id="CHEBI:456216"/>
    </reaction>
</comment>
<dbReference type="Pfam" id="PF02407">
    <property type="entry name" value="Viral_Rep"/>
    <property type="match status" value="1"/>
</dbReference>
<comment type="subunit">
    <text evidence="19">Homooligomer. Rep binds to repeated DNA motifs (iterons).</text>
</comment>
<feature type="domain" description="CRESS-DNA virus Rep endonuclease" evidence="23">
    <location>
        <begin position="2"/>
        <end position="96"/>
    </location>
</feature>
<gene>
    <name evidence="24" type="primary">M-Rep</name>
</gene>
<protein>
    <recommendedName>
        <fullName evidence="22">Master replication protein</fullName>
    </recommendedName>
</protein>
<keyword evidence="5" id="KW-1048">Host nucleus</keyword>
<evidence type="ECO:0000256" key="19">
    <source>
        <dbReference type="ARBA" id="ARBA00046883"/>
    </source>
</evidence>
<dbReference type="GO" id="GO:0042025">
    <property type="term" value="C:host cell nucleus"/>
    <property type="evidence" value="ECO:0007669"/>
    <property type="project" value="UniProtKB-SubCell"/>
</dbReference>
<keyword evidence="15" id="KW-0067">ATP-binding</keyword>
<keyword evidence="10" id="KW-0479">Metal-binding</keyword>
<dbReference type="PROSITE" id="PS52020">
    <property type="entry name" value="CRESS_DNA_REP"/>
    <property type="match status" value="1"/>
</dbReference>
<keyword evidence="9" id="KW-0540">Nuclease</keyword>
<evidence type="ECO:0000256" key="9">
    <source>
        <dbReference type="ARBA" id="ARBA00022722"/>
    </source>
</evidence>
<evidence type="ECO:0000256" key="21">
    <source>
        <dbReference type="ARBA" id="ARBA00049962"/>
    </source>
</evidence>
<keyword evidence="6" id="KW-0808">Transferase</keyword>
<evidence type="ECO:0000256" key="7">
    <source>
        <dbReference type="ARBA" id="ARBA00022695"/>
    </source>
</evidence>
<dbReference type="GO" id="GO:0003723">
    <property type="term" value="F:RNA binding"/>
    <property type="evidence" value="ECO:0007669"/>
    <property type="project" value="InterPro"/>
</dbReference>
<dbReference type="FunFam" id="3.40.1310.20:FF:000002">
    <property type="entry name" value="Master replication protein"/>
    <property type="match status" value="1"/>
</dbReference>
<comment type="cofactor">
    <cofactor evidence="2">
        <name>Mg(2+)</name>
        <dbReference type="ChEBI" id="CHEBI:18420"/>
    </cofactor>
</comment>
<evidence type="ECO:0000256" key="13">
    <source>
        <dbReference type="ARBA" id="ARBA00022801"/>
    </source>
</evidence>
<dbReference type="InterPro" id="IPR049912">
    <property type="entry name" value="CRESS_DNA_REP"/>
</dbReference>
<dbReference type="GO" id="GO:0005524">
    <property type="term" value="F:ATP binding"/>
    <property type="evidence" value="ECO:0007669"/>
    <property type="project" value="UniProtKB-KW"/>
</dbReference>
<keyword evidence="16" id="KW-0190">Covalent protein-DNA linkage</keyword>
<name>A0A1W5YSE0_9VIRU</name>
<evidence type="ECO:0000256" key="11">
    <source>
        <dbReference type="ARBA" id="ARBA00022741"/>
    </source>
</evidence>
<dbReference type="GO" id="GO:0046872">
    <property type="term" value="F:metal ion binding"/>
    <property type="evidence" value="ECO:0007669"/>
    <property type="project" value="UniProtKB-KW"/>
</dbReference>
<proteinExistence type="inferred from homology"/>
<dbReference type="GO" id="GO:0003724">
    <property type="term" value="F:RNA helicase activity"/>
    <property type="evidence" value="ECO:0007669"/>
    <property type="project" value="InterPro"/>
</dbReference>
<keyword evidence="18" id="KW-0511">Multifunctional enzyme</keyword>
<keyword evidence="17" id="KW-0238">DNA-binding</keyword>
<dbReference type="InterPro" id="IPR000605">
    <property type="entry name" value="Helicase_SF3_ssDNA/RNA_vir"/>
</dbReference>
<dbReference type="GO" id="GO:0006260">
    <property type="term" value="P:DNA replication"/>
    <property type="evidence" value="ECO:0007669"/>
    <property type="project" value="UniProtKB-KW"/>
</dbReference>
<keyword evidence="8" id="KW-0235">DNA replication</keyword>
<keyword evidence="13" id="KW-0378">Hydrolase</keyword>
<evidence type="ECO:0000256" key="20">
    <source>
        <dbReference type="ARBA" id="ARBA00049360"/>
    </source>
</evidence>
<evidence type="ECO:0000256" key="14">
    <source>
        <dbReference type="ARBA" id="ARBA00022806"/>
    </source>
</evidence>
<comment type="subcellular location">
    <subcellularLocation>
        <location evidence="3">Host nucleus</location>
    </subcellularLocation>
</comment>
<evidence type="ECO:0000256" key="15">
    <source>
        <dbReference type="ARBA" id="ARBA00022840"/>
    </source>
</evidence>
<evidence type="ECO:0000256" key="6">
    <source>
        <dbReference type="ARBA" id="ARBA00022679"/>
    </source>
</evidence>
<evidence type="ECO:0000256" key="22">
    <source>
        <dbReference type="ARBA" id="ARBA00050032"/>
    </source>
</evidence>
<evidence type="ECO:0000256" key="5">
    <source>
        <dbReference type="ARBA" id="ARBA00022562"/>
    </source>
</evidence>
<evidence type="ECO:0000259" key="23">
    <source>
        <dbReference type="PROSITE" id="PS52020"/>
    </source>
</evidence>
<evidence type="ECO:0000256" key="17">
    <source>
        <dbReference type="ARBA" id="ARBA00023125"/>
    </source>
</evidence>
<evidence type="ECO:0000256" key="8">
    <source>
        <dbReference type="ARBA" id="ARBA00022705"/>
    </source>
</evidence>
<evidence type="ECO:0000256" key="16">
    <source>
        <dbReference type="ARBA" id="ARBA00023124"/>
    </source>
</evidence>
<evidence type="ECO:0000256" key="18">
    <source>
        <dbReference type="ARBA" id="ARBA00023268"/>
    </source>
</evidence>